<dbReference type="STRING" id="1890364.A0A2P6NPE1"/>
<dbReference type="FunCoup" id="A0A2P6NPE1">
    <property type="interactions" value="270"/>
</dbReference>
<evidence type="ECO:0000256" key="1">
    <source>
        <dbReference type="ARBA" id="ARBA00004184"/>
    </source>
</evidence>
<dbReference type="UniPathway" id="UPA00113">
    <property type="reaction ID" value="UER00529"/>
</dbReference>
<accession>A0A2P6NPE1</accession>
<dbReference type="InterPro" id="IPR016181">
    <property type="entry name" value="Acyl_CoA_acyltransferase"/>
</dbReference>
<evidence type="ECO:0000313" key="10">
    <source>
        <dbReference type="EMBL" id="PRP85816.1"/>
    </source>
</evidence>
<evidence type="ECO:0000259" key="9">
    <source>
        <dbReference type="PROSITE" id="PS51186"/>
    </source>
</evidence>
<dbReference type="FunFam" id="3.40.630.30:FF:000048">
    <property type="entry name" value="Glucosamine 6-phosphate N-acetyltransferase"/>
    <property type="match status" value="1"/>
</dbReference>
<keyword evidence="5" id="KW-0256">Endoplasmic reticulum</keyword>
<dbReference type="SUPFAM" id="SSF55729">
    <property type="entry name" value="Acyl-CoA N-acyltransferases (Nat)"/>
    <property type="match status" value="1"/>
</dbReference>
<dbReference type="PANTHER" id="PTHR13355:SF11">
    <property type="entry name" value="GLUCOSAMINE 6-PHOSPHATE N-ACETYLTRANSFERASE"/>
    <property type="match status" value="1"/>
</dbReference>
<gene>
    <name evidence="10" type="ORF">PROFUN_06008</name>
</gene>
<comment type="subunit">
    <text evidence="3">Homodimer.</text>
</comment>
<dbReference type="PANTHER" id="PTHR13355">
    <property type="entry name" value="GLUCOSAMINE 6-PHOSPHATE N-ACETYLTRANSFERASE"/>
    <property type="match status" value="1"/>
</dbReference>
<dbReference type="EC" id="2.3.1.4" evidence="8"/>
<evidence type="ECO:0000256" key="5">
    <source>
        <dbReference type="ARBA" id="ARBA00022824"/>
    </source>
</evidence>
<comment type="subcellular location">
    <subcellularLocation>
        <location evidence="1">Endomembrane system</location>
        <topology evidence="1">Peripheral membrane protein</topology>
    </subcellularLocation>
    <subcellularLocation>
        <location evidence="2">Endoplasmic reticulum membrane</location>
    </subcellularLocation>
</comment>
<dbReference type="Proteomes" id="UP000241769">
    <property type="component" value="Unassembled WGS sequence"/>
</dbReference>
<protein>
    <recommendedName>
        <fullName evidence="8">Glucosamine 6-phosphate N-acetyltransferase</fullName>
        <ecNumber evidence="8">2.3.1.4</ecNumber>
    </recommendedName>
</protein>
<dbReference type="AlphaFoldDB" id="A0A2P6NPE1"/>
<dbReference type="GO" id="GO:0005789">
    <property type="term" value="C:endoplasmic reticulum membrane"/>
    <property type="evidence" value="ECO:0007669"/>
    <property type="project" value="UniProtKB-SubCell"/>
</dbReference>
<dbReference type="CDD" id="cd04301">
    <property type="entry name" value="NAT_SF"/>
    <property type="match status" value="1"/>
</dbReference>
<comment type="caution">
    <text evidence="10">The sequence shown here is derived from an EMBL/GenBank/DDBJ whole genome shotgun (WGS) entry which is preliminary data.</text>
</comment>
<evidence type="ECO:0000256" key="7">
    <source>
        <dbReference type="ARBA" id="ARBA00023315"/>
    </source>
</evidence>
<dbReference type="Gene3D" id="3.40.630.30">
    <property type="match status" value="1"/>
</dbReference>
<organism evidence="10 11">
    <name type="scientific">Planoprotostelium fungivorum</name>
    <dbReference type="NCBI Taxonomy" id="1890364"/>
    <lineage>
        <taxon>Eukaryota</taxon>
        <taxon>Amoebozoa</taxon>
        <taxon>Evosea</taxon>
        <taxon>Variosea</taxon>
        <taxon>Cavosteliida</taxon>
        <taxon>Cavosteliaceae</taxon>
        <taxon>Planoprotostelium</taxon>
    </lineage>
</organism>
<comment type="similarity">
    <text evidence="8">Belongs to the acetyltransferase family. GNA1 subfamily.</text>
</comment>
<dbReference type="EMBL" id="MDYQ01000039">
    <property type="protein sequence ID" value="PRP85816.1"/>
    <property type="molecule type" value="Genomic_DNA"/>
</dbReference>
<dbReference type="InParanoid" id="A0A2P6NPE1"/>
<dbReference type="PROSITE" id="PS51186">
    <property type="entry name" value="GNAT"/>
    <property type="match status" value="1"/>
</dbReference>
<evidence type="ECO:0000256" key="8">
    <source>
        <dbReference type="RuleBase" id="RU365086"/>
    </source>
</evidence>
<name>A0A2P6NPE1_9EUKA</name>
<proteinExistence type="inferred from homology"/>
<keyword evidence="6" id="KW-0472">Membrane</keyword>
<dbReference type="GO" id="GO:0006048">
    <property type="term" value="P:UDP-N-acetylglucosamine biosynthetic process"/>
    <property type="evidence" value="ECO:0007669"/>
    <property type="project" value="UniProtKB-UniRule"/>
</dbReference>
<reference evidence="10 11" key="1">
    <citation type="journal article" date="2018" name="Genome Biol. Evol.">
        <title>Multiple Roots of Fruiting Body Formation in Amoebozoa.</title>
        <authorList>
            <person name="Hillmann F."/>
            <person name="Forbes G."/>
            <person name="Novohradska S."/>
            <person name="Ferling I."/>
            <person name="Riege K."/>
            <person name="Groth M."/>
            <person name="Westermann M."/>
            <person name="Marz M."/>
            <person name="Spaller T."/>
            <person name="Winckler T."/>
            <person name="Schaap P."/>
            <person name="Glockner G."/>
        </authorList>
    </citation>
    <scope>NUCLEOTIDE SEQUENCE [LARGE SCALE GENOMIC DNA]</scope>
    <source>
        <strain evidence="10 11">Jena</strain>
    </source>
</reference>
<keyword evidence="11" id="KW-1185">Reference proteome</keyword>
<dbReference type="InterPro" id="IPR000182">
    <property type="entry name" value="GNAT_dom"/>
</dbReference>
<dbReference type="OrthoDB" id="10039976at2759"/>
<dbReference type="GO" id="GO:0004343">
    <property type="term" value="F:glucosamine 6-phosphate N-acetyltransferase activity"/>
    <property type="evidence" value="ECO:0007669"/>
    <property type="project" value="UniProtKB-UniRule"/>
</dbReference>
<evidence type="ECO:0000256" key="2">
    <source>
        <dbReference type="ARBA" id="ARBA00004586"/>
    </source>
</evidence>
<comment type="catalytic activity">
    <reaction evidence="8">
        <text>D-glucosamine 6-phosphate + acetyl-CoA = N-acetyl-D-glucosamine 6-phosphate + CoA + H(+)</text>
        <dbReference type="Rhea" id="RHEA:10292"/>
        <dbReference type="ChEBI" id="CHEBI:15378"/>
        <dbReference type="ChEBI" id="CHEBI:57287"/>
        <dbReference type="ChEBI" id="CHEBI:57288"/>
        <dbReference type="ChEBI" id="CHEBI:57513"/>
        <dbReference type="ChEBI" id="CHEBI:58725"/>
        <dbReference type="EC" id="2.3.1.4"/>
    </reaction>
</comment>
<evidence type="ECO:0000256" key="3">
    <source>
        <dbReference type="ARBA" id="ARBA00011738"/>
    </source>
</evidence>
<sequence length="192" mass="21856">MSSADITTCKFIELRVTEDNMGDPKALFSSHLLTPRRNNAQLLIRPLQIDDYDKGLLDVLSQLTQVGTVTREQFQKRFQEWKNAVDTYFIIVVEDTQTKKVIGCSSLMVERKTVHNAGKVGHIEDVAIDSGYRGKDLGAKLIFQLKHIAVQQGCYKVILSCSEKNKPFYEKSGFQQKEVQMACYFDQVKSKL</sequence>
<evidence type="ECO:0000313" key="11">
    <source>
        <dbReference type="Proteomes" id="UP000241769"/>
    </source>
</evidence>
<keyword evidence="7 8" id="KW-0012">Acyltransferase</keyword>
<evidence type="ECO:0000256" key="4">
    <source>
        <dbReference type="ARBA" id="ARBA00022679"/>
    </source>
</evidence>
<evidence type="ECO:0000256" key="6">
    <source>
        <dbReference type="ARBA" id="ARBA00023136"/>
    </source>
</evidence>
<keyword evidence="4 8" id="KW-0808">Transferase</keyword>
<dbReference type="Pfam" id="PF00583">
    <property type="entry name" value="Acetyltransf_1"/>
    <property type="match status" value="1"/>
</dbReference>
<feature type="domain" description="N-acetyltransferase" evidence="9">
    <location>
        <begin position="42"/>
        <end position="192"/>
    </location>
</feature>
<comment type="pathway">
    <text evidence="8">Nucleotide-sugar biosynthesis; UDP-N-acetyl-alpha-D-glucosamine biosynthesis; N-acetyl-alpha-D-glucosamine 1-phosphate from alpha-D-glucosamine 6-phosphate (route I): step 1/2.</text>
</comment>
<dbReference type="InterPro" id="IPR039143">
    <property type="entry name" value="GNPNAT1-like"/>
</dbReference>